<gene>
    <name evidence="4" type="ORF">SEV965_LOCUS14946</name>
</gene>
<keyword evidence="1" id="KW-0175">Coiled coil</keyword>
<dbReference type="EMBL" id="CAJNOU010000765">
    <property type="protein sequence ID" value="CAF1082864.1"/>
    <property type="molecule type" value="Genomic_DNA"/>
</dbReference>
<dbReference type="PROSITE" id="PS51190">
    <property type="entry name" value="FATC"/>
    <property type="match status" value="1"/>
</dbReference>
<evidence type="ECO:0000313" key="4">
    <source>
        <dbReference type="EMBL" id="CAF1082864.1"/>
    </source>
</evidence>
<feature type="coiled-coil region" evidence="1">
    <location>
        <begin position="688"/>
        <end position="726"/>
    </location>
</feature>
<proteinExistence type="predicted"/>
<organism evidence="4 5">
    <name type="scientific">Rotaria sordida</name>
    <dbReference type="NCBI Taxonomy" id="392033"/>
    <lineage>
        <taxon>Eukaryota</taxon>
        <taxon>Metazoa</taxon>
        <taxon>Spiralia</taxon>
        <taxon>Gnathifera</taxon>
        <taxon>Rotifera</taxon>
        <taxon>Eurotatoria</taxon>
        <taxon>Bdelloidea</taxon>
        <taxon>Philodinida</taxon>
        <taxon>Philodinidae</taxon>
        <taxon>Rotaria</taxon>
    </lineage>
</organism>
<dbReference type="SMART" id="SM01343">
    <property type="entry name" value="FATC"/>
    <property type="match status" value="1"/>
</dbReference>
<feature type="domain" description="FATC" evidence="3">
    <location>
        <begin position="869"/>
        <end position="901"/>
    </location>
</feature>
<protein>
    <recommendedName>
        <fullName evidence="3">FATC domain-containing protein</fullName>
    </recommendedName>
</protein>
<feature type="region of interest" description="Disordered" evidence="2">
    <location>
        <begin position="816"/>
        <end position="841"/>
    </location>
</feature>
<evidence type="ECO:0000313" key="5">
    <source>
        <dbReference type="Proteomes" id="UP000663889"/>
    </source>
</evidence>
<evidence type="ECO:0000259" key="3">
    <source>
        <dbReference type="PROSITE" id="PS51190"/>
    </source>
</evidence>
<evidence type="ECO:0000256" key="1">
    <source>
        <dbReference type="SAM" id="Coils"/>
    </source>
</evidence>
<comment type="caution">
    <text evidence="4">The sequence shown here is derived from an EMBL/GenBank/DDBJ whole genome shotgun (WGS) entry which is preliminary data.</text>
</comment>
<accession>A0A814MY70</accession>
<sequence length="901" mass="105344">MSEQLDDELRNALKVYRTARQPTIASVLKNLVDLCQYLPIDYIQSSLLTKLKNHLNELCNNFTTEKCQEFLNHIDTYFLIDEKSPLRSELINRTLSIDNQFNEYNQSINQEITKTSELQIFINQSSADITIYKNLLDTKLQNLDNNEYTNYRNTIIFMLFDRWQHCRQMSDTARNILNHSSITDINNDTFINEIYTLISNTSYLASIIQQNTITMSSNSSLIDTIVKLISNLENIFRLLKNLLNNFELTTIPSLIRGACSKQTSLTLCMDLLNNAFKQIQPMTNSNSTTSVDDTCQTVYQQLRSSWTTTSNEIFDTFLNLSNSLDDLDKEFNNIYILFQTLNVPSVWLQSSLFDWKQTNIDNDVHRQFLINFFAMSKIATMRQVCQLIIDHSQTFDNLKSQITKDNDLSNIIKQFIILYIVQYLVDLPSLATSYLIFSLIPSSQTILENNLIQTDNQFQDFINNNCLITPTNQLTDLQQILAQINGIWQNYNNAEHIKTSLDILQIRKHTNEMQLLVYRWKNFYLLNSKNKDQQRQTIYEELTTDQNILTINDSISTMIIDKMTNLEQTVIQRLRWAAGANPLVQDVLDKFEIRQKERTNQIDNDKQLCSHLVKILQSWLLFEQYEEQIKLQRDLIIHARTFAEKGFEICQLKHDIESNFTIVEQAILEFPPVENLKQITLQNLPSLIEQAENECMKHKRSRIKEERELENRRDETSHLISELKEHMSQHNTIFKDISSVLKSLLKIIPNHALQNYSNIHREFLELCHTVVKHTLHIDTNSSMKYDVLIIKMKRILTIKIKVFDDLIQLNPTIDNENRERTSSSTVNNSTQHETTDKTTKVTEERNKYAVEICKRIRDKLDGSDPDPLIQSSISEQVRYTIREATDIENLATLYEGWTSWV</sequence>
<dbReference type="InterPro" id="IPR003152">
    <property type="entry name" value="FATC_dom"/>
</dbReference>
<evidence type="ECO:0000256" key="2">
    <source>
        <dbReference type="SAM" id="MobiDB-lite"/>
    </source>
</evidence>
<dbReference type="Proteomes" id="UP000663889">
    <property type="component" value="Unassembled WGS sequence"/>
</dbReference>
<name>A0A814MY70_9BILA</name>
<dbReference type="AlphaFoldDB" id="A0A814MY70"/>
<reference evidence="4" key="1">
    <citation type="submission" date="2021-02" db="EMBL/GenBank/DDBJ databases">
        <authorList>
            <person name="Nowell W R."/>
        </authorList>
    </citation>
    <scope>NUCLEOTIDE SEQUENCE</scope>
</reference>
<dbReference type="Pfam" id="PF02260">
    <property type="entry name" value="FATC"/>
    <property type="match status" value="1"/>
</dbReference>